<feature type="transmembrane region" description="Helical" evidence="6">
    <location>
        <begin position="30"/>
        <end position="51"/>
    </location>
</feature>
<dbReference type="AlphaFoldDB" id="A0A4R1K1Y4"/>
<accession>A0A4R1K1Y4</accession>
<feature type="transmembrane region" description="Helical" evidence="6">
    <location>
        <begin position="216"/>
        <end position="237"/>
    </location>
</feature>
<evidence type="ECO:0000256" key="2">
    <source>
        <dbReference type="ARBA" id="ARBA00022475"/>
    </source>
</evidence>
<evidence type="ECO:0000256" key="1">
    <source>
        <dbReference type="ARBA" id="ARBA00004651"/>
    </source>
</evidence>
<evidence type="ECO:0000256" key="4">
    <source>
        <dbReference type="ARBA" id="ARBA00022989"/>
    </source>
</evidence>
<keyword evidence="5 6" id="KW-0472">Membrane</keyword>
<dbReference type="Pfam" id="PF00892">
    <property type="entry name" value="EamA"/>
    <property type="match status" value="2"/>
</dbReference>
<dbReference type="InterPro" id="IPR050638">
    <property type="entry name" value="AA-Vitamin_Transporters"/>
</dbReference>
<dbReference type="GO" id="GO:0005886">
    <property type="term" value="C:plasma membrane"/>
    <property type="evidence" value="ECO:0007669"/>
    <property type="project" value="UniProtKB-SubCell"/>
</dbReference>
<evidence type="ECO:0000313" key="9">
    <source>
        <dbReference type="Proteomes" id="UP000295565"/>
    </source>
</evidence>
<comment type="subcellular location">
    <subcellularLocation>
        <location evidence="1">Cell membrane</location>
        <topology evidence="1">Multi-pass membrane protein</topology>
    </subcellularLocation>
</comment>
<feature type="transmembrane region" description="Helical" evidence="6">
    <location>
        <begin position="63"/>
        <end position="85"/>
    </location>
</feature>
<keyword evidence="4 6" id="KW-1133">Transmembrane helix</keyword>
<proteinExistence type="predicted"/>
<feature type="transmembrane region" description="Helical" evidence="6">
    <location>
        <begin position="121"/>
        <end position="140"/>
    </location>
</feature>
<reference evidence="8 9" key="1">
    <citation type="submission" date="2019-03" db="EMBL/GenBank/DDBJ databases">
        <title>Genomic Encyclopedia of Type Strains, Phase IV (KMG-IV): sequencing the most valuable type-strain genomes for metagenomic binning, comparative biology and taxonomic classification.</title>
        <authorList>
            <person name="Goeker M."/>
        </authorList>
    </citation>
    <scope>NUCLEOTIDE SEQUENCE [LARGE SCALE GENOMIC DNA]</scope>
    <source>
        <strain evidence="8 9">DSM 18577</strain>
    </source>
</reference>
<protein>
    <submittedName>
        <fullName evidence="8">Drug/metabolite transporter (DMT)-like permease</fullName>
    </submittedName>
</protein>
<feature type="transmembrane region" description="Helical" evidence="6">
    <location>
        <begin position="181"/>
        <end position="204"/>
    </location>
</feature>
<name>A0A4R1K1Y4_9GAMM</name>
<feature type="domain" description="EamA" evidence="7">
    <location>
        <begin position="151"/>
        <end position="290"/>
    </location>
</feature>
<gene>
    <name evidence="8" type="ORF">EV690_1622</name>
</gene>
<feature type="transmembrane region" description="Helical" evidence="6">
    <location>
        <begin position="273"/>
        <end position="290"/>
    </location>
</feature>
<dbReference type="InterPro" id="IPR000620">
    <property type="entry name" value="EamA_dom"/>
</dbReference>
<evidence type="ECO:0000313" key="8">
    <source>
        <dbReference type="EMBL" id="TCK57920.1"/>
    </source>
</evidence>
<evidence type="ECO:0000256" key="3">
    <source>
        <dbReference type="ARBA" id="ARBA00022692"/>
    </source>
</evidence>
<organism evidence="8 9">
    <name type="scientific">Celerinatantimonas diazotrophica</name>
    <dbReference type="NCBI Taxonomy" id="412034"/>
    <lineage>
        <taxon>Bacteria</taxon>
        <taxon>Pseudomonadati</taxon>
        <taxon>Pseudomonadota</taxon>
        <taxon>Gammaproteobacteria</taxon>
        <taxon>Celerinatantimonadaceae</taxon>
        <taxon>Celerinatantimonas</taxon>
    </lineage>
</organism>
<feature type="transmembrane region" description="Helical" evidence="6">
    <location>
        <begin position="249"/>
        <end position="267"/>
    </location>
</feature>
<dbReference type="Proteomes" id="UP000295565">
    <property type="component" value="Unassembled WGS sequence"/>
</dbReference>
<dbReference type="PANTHER" id="PTHR32322">
    <property type="entry name" value="INNER MEMBRANE TRANSPORTER"/>
    <property type="match status" value="1"/>
</dbReference>
<comment type="caution">
    <text evidence="8">The sequence shown here is derived from an EMBL/GenBank/DDBJ whole genome shotgun (WGS) entry which is preliminary data.</text>
</comment>
<dbReference type="RefSeq" id="WP_131912449.1">
    <property type="nucleotide sequence ID" value="NZ_OU594967.1"/>
</dbReference>
<dbReference type="EMBL" id="SMGD01000012">
    <property type="protein sequence ID" value="TCK57920.1"/>
    <property type="molecule type" value="Genomic_DNA"/>
</dbReference>
<feature type="transmembrane region" description="Helical" evidence="6">
    <location>
        <begin position="152"/>
        <end position="169"/>
    </location>
</feature>
<dbReference type="PANTHER" id="PTHR32322:SF18">
    <property type="entry name" value="S-ADENOSYLMETHIONINE_S-ADENOSYLHOMOCYSTEINE TRANSPORTER"/>
    <property type="match status" value="1"/>
</dbReference>
<sequence length="305" mass="33681">MPYLCLAFAAMFWGGNYVVGHLMVAHNNPFILTQARWLLTALLLCALYGHSIQRNWPLIRKNFLVVAMLSLFGQVLFPLTLYIGLQYTSSLNAAIYMSTTPAMVLVINALIFKEHIHGNSIWGVVFSTLGVVFLLTKGQLSGLSGLSSFNRGDLWTMGSALSWAFYCAFLRLKNKQINGQAFVGVSSLLGAIILIPVTAIALAVNQPPSIAPYLQWGFLLGLGYLIIFPSWLSYVFWNKGIGEIGATRGEVYTHIIPLSGGIFSIWFTAVTLHWYHLVSAALIIFGIWLCSKKRRNKTSSEPAGI</sequence>
<dbReference type="SUPFAM" id="SSF103481">
    <property type="entry name" value="Multidrug resistance efflux transporter EmrE"/>
    <property type="match status" value="2"/>
</dbReference>
<keyword evidence="2" id="KW-1003">Cell membrane</keyword>
<dbReference type="InterPro" id="IPR037185">
    <property type="entry name" value="EmrE-like"/>
</dbReference>
<keyword evidence="9" id="KW-1185">Reference proteome</keyword>
<evidence type="ECO:0000259" key="7">
    <source>
        <dbReference type="Pfam" id="PF00892"/>
    </source>
</evidence>
<feature type="domain" description="EamA" evidence="7">
    <location>
        <begin position="3"/>
        <end position="135"/>
    </location>
</feature>
<evidence type="ECO:0000256" key="6">
    <source>
        <dbReference type="SAM" id="Phobius"/>
    </source>
</evidence>
<feature type="transmembrane region" description="Helical" evidence="6">
    <location>
        <begin position="91"/>
        <end position="112"/>
    </location>
</feature>
<evidence type="ECO:0000256" key="5">
    <source>
        <dbReference type="ARBA" id="ARBA00023136"/>
    </source>
</evidence>
<keyword evidence="3 6" id="KW-0812">Transmembrane</keyword>
<dbReference type="OrthoDB" id="4167046at2"/>